<proteinExistence type="predicted"/>
<dbReference type="Gene3D" id="2.40.50.100">
    <property type="match status" value="1"/>
</dbReference>
<dbReference type="InterPro" id="IPR047641">
    <property type="entry name" value="ABC_transpr_MalK/UgpC-like"/>
</dbReference>
<sequence length="373" mass="41430">MSKIELKHIDKFYGKNHVLKDLNLTIEDGDFMTLLGPSGCGKTTTLRVVSGLEKPQNGFIYMDGKEIVNAAEAYYAPPSQRNLNLVFQSYALWPHMTVFENVSFGLKIKKIPSAEIEKMVASALDRMQIGQYAKRYPTELSGGQQQRVAIARAIVSEPRLLLLDEPLSNLDAKLRVDMRSELKRLHHDTGSTIIYVTHDQVEALTMSTKIALFREGELVQVDKPLALYDNPCNLYTADFIGNPSINFIQAAGTIDAGGLVAEGIMGRLIFPKEDMTDNAPTSGKYDLILGIRPEQISISRERTSPEQVEAHVYAGMPAGSETLVAVRVGEKLITVKELGSTHYGGDEVVYLSFDPRKINVFDAKSENLIKYCR</sequence>
<keyword evidence="6" id="KW-0472">Membrane</keyword>
<dbReference type="Proteomes" id="UP000719500">
    <property type="component" value="Unassembled WGS sequence"/>
</dbReference>
<gene>
    <name evidence="8" type="ORF">H9X91_05560</name>
</gene>
<dbReference type="SUPFAM" id="SSF50331">
    <property type="entry name" value="MOP-like"/>
    <property type="match status" value="1"/>
</dbReference>
<accession>A0ABS2FTF7</accession>
<name>A0ABS2FTF7_9FIRM</name>
<comment type="caution">
    <text evidence="8">The sequence shown here is derived from an EMBL/GenBank/DDBJ whole genome shotgun (WGS) entry which is preliminary data.</text>
</comment>
<evidence type="ECO:0000313" key="8">
    <source>
        <dbReference type="EMBL" id="MBM6850904.1"/>
    </source>
</evidence>
<dbReference type="PANTHER" id="PTHR43875">
    <property type="entry name" value="MALTODEXTRIN IMPORT ATP-BINDING PROTEIN MSMX"/>
    <property type="match status" value="1"/>
</dbReference>
<dbReference type="InterPro" id="IPR017871">
    <property type="entry name" value="ABC_transporter-like_CS"/>
</dbReference>
<evidence type="ECO:0000256" key="3">
    <source>
        <dbReference type="ARBA" id="ARBA00022741"/>
    </source>
</evidence>
<organism evidence="8 9">
    <name type="scientific">Oscillibacter valericigenes</name>
    <dbReference type="NCBI Taxonomy" id="351091"/>
    <lineage>
        <taxon>Bacteria</taxon>
        <taxon>Bacillati</taxon>
        <taxon>Bacillota</taxon>
        <taxon>Clostridia</taxon>
        <taxon>Eubacteriales</taxon>
        <taxon>Oscillospiraceae</taxon>
        <taxon>Oscillibacter</taxon>
    </lineage>
</organism>
<dbReference type="EMBL" id="JACSNX010000005">
    <property type="protein sequence ID" value="MBM6850904.1"/>
    <property type="molecule type" value="Genomic_DNA"/>
</dbReference>
<evidence type="ECO:0000259" key="7">
    <source>
        <dbReference type="PROSITE" id="PS50893"/>
    </source>
</evidence>
<evidence type="ECO:0000313" key="9">
    <source>
        <dbReference type="Proteomes" id="UP000719500"/>
    </source>
</evidence>
<dbReference type="InterPro" id="IPR012340">
    <property type="entry name" value="NA-bd_OB-fold"/>
</dbReference>
<dbReference type="SUPFAM" id="SSF52540">
    <property type="entry name" value="P-loop containing nucleoside triphosphate hydrolases"/>
    <property type="match status" value="1"/>
</dbReference>
<evidence type="ECO:0000256" key="1">
    <source>
        <dbReference type="ARBA" id="ARBA00022448"/>
    </source>
</evidence>
<dbReference type="GO" id="GO:0005524">
    <property type="term" value="F:ATP binding"/>
    <property type="evidence" value="ECO:0007669"/>
    <property type="project" value="UniProtKB-KW"/>
</dbReference>
<feature type="domain" description="ABC transporter" evidence="7">
    <location>
        <begin position="4"/>
        <end position="240"/>
    </location>
</feature>
<keyword evidence="4 8" id="KW-0067">ATP-binding</keyword>
<evidence type="ECO:0000256" key="4">
    <source>
        <dbReference type="ARBA" id="ARBA00022840"/>
    </source>
</evidence>
<dbReference type="InterPro" id="IPR003593">
    <property type="entry name" value="AAA+_ATPase"/>
</dbReference>
<evidence type="ECO:0000256" key="5">
    <source>
        <dbReference type="ARBA" id="ARBA00022967"/>
    </source>
</evidence>
<keyword evidence="3" id="KW-0547">Nucleotide-binding</keyword>
<dbReference type="Pfam" id="PF08402">
    <property type="entry name" value="TOBE_2"/>
    <property type="match status" value="1"/>
</dbReference>
<dbReference type="PROSITE" id="PS50893">
    <property type="entry name" value="ABC_TRANSPORTER_2"/>
    <property type="match status" value="1"/>
</dbReference>
<dbReference type="InterPro" id="IPR013611">
    <property type="entry name" value="Transp-assoc_OB_typ2"/>
</dbReference>
<protein>
    <submittedName>
        <fullName evidence="8">ABC transporter ATP-binding protein</fullName>
    </submittedName>
</protein>
<dbReference type="SMART" id="SM00382">
    <property type="entry name" value="AAA"/>
    <property type="match status" value="1"/>
</dbReference>
<keyword evidence="9" id="KW-1185">Reference proteome</keyword>
<dbReference type="PANTHER" id="PTHR43875:SF15">
    <property type="entry name" value="TREHALOSE IMPORT ATP-BINDING PROTEIN SUGC"/>
    <property type="match status" value="1"/>
</dbReference>
<dbReference type="InterPro" id="IPR008995">
    <property type="entry name" value="Mo/tungstate-bd_C_term_dom"/>
</dbReference>
<dbReference type="Gene3D" id="2.40.50.140">
    <property type="entry name" value="Nucleic acid-binding proteins"/>
    <property type="match status" value="1"/>
</dbReference>
<reference evidence="8 9" key="1">
    <citation type="journal article" date="2021" name="Sci. Rep.">
        <title>The distribution of antibiotic resistance genes in chicken gut microbiota commensals.</title>
        <authorList>
            <person name="Juricova H."/>
            <person name="Matiasovicova J."/>
            <person name="Kubasova T."/>
            <person name="Cejkova D."/>
            <person name="Rychlik I."/>
        </authorList>
    </citation>
    <scope>NUCLEOTIDE SEQUENCE [LARGE SCALE GENOMIC DNA]</scope>
    <source>
        <strain evidence="8 9">An411</strain>
    </source>
</reference>
<dbReference type="InterPro" id="IPR003439">
    <property type="entry name" value="ABC_transporter-like_ATP-bd"/>
</dbReference>
<dbReference type="Gene3D" id="3.40.50.300">
    <property type="entry name" value="P-loop containing nucleotide triphosphate hydrolases"/>
    <property type="match status" value="1"/>
</dbReference>
<dbReference type="PROSITE" id="PS00211">
    <property type="entry name" value="ABC_TRANSPORTER_1"/>
    <property type="match status" value="1"/>
</dbReference>
<dbReference type="RefSeq" id="WP_204803390.1">
    <property type="nucleotide sequence ID" value="NZ_JACSNS010000001.1"/>
</dbReference>
<dbReference type="InterPro" id="IPR027417">
    <property type="entry name" value="P-loop_NTPase"/>
</dbReference>
<dbReference type="Pfam" id="PF00005">
    <property type="entry name" value="ABC_tran"/>
    <property type="match status" value="1"/>
</dbReference>
<evidence type="ECO:0000256" key="6">
    <source>
        <dbReference type="ARBA" id="ARBA00023136"/>
    </source>
</evidence>
<keyword evidence="2" id="KW-1003">Cell membrane</keyword>
<evidence type="ECO:0000256" key="2">
    <source>
        <dbReference type="ARBA" id="ARBA00022475"/>
    </source>
</evidence>
<keyword evidence="5" id="KW-1278">Translocase</keyword>
<keyword evidence="1" id="KW-0813">Transport</keyword>